<dbReference type="Gene3D" id="3.40.50.300">
    <property type="entry name" value="P-loop containing nucleotide triphosphate hydrolases"/>
    <property type="match status" value="1"/>
</dbReference>
<keyword evidence="3 11" id="KW-0548">Nucleotidyltransferase</keyword>
<dbReference type="GO" id="GO:0003887">
    <property type="term" value="F:DNA-directed DNA polymerase activity"/>
    <property type="evidence" value="ECO:0007669"/>
    <property type="project" value="UniProtKB-KW"/>
</dbReference>
<comment type="caution">
    <text evidence="14">The sequence shown here is derived from an EMBL/GenBank/DDBJ whole genome shotgun (WGS) entry which is preliminary data.</text>
</comment>
<dbReference type="Gene3D" id="1.20.272.10">
    <property type="match status" value="1"/>
</dbReference>
<dbReference type="GO" id="GO:0006261">
    <property type="term" value="P:DNA-templated DNA replication"/>
    <property type="evidence" value="ECO:0007669"/>
    <property type="project" value="TreeGrafter"/>
</dbReference>
<evidence type="ECO:0000256" key="11">
    <source>
        <dbReference type="RuleBase" id="RU364063"/>
    </source>
</evidence>
<dbReference type="CDD" id="cd00009">
    <property type="entry name" value="AAA"/>
    <property type="match status" value="1"/>
</dbReference>
<keyword evidence="5" id="KW-0479">Metal-binding</keyword>
<evidence type="ECO:0000256" key="6">
    <source>
        <dbReference type="ARBA" id="ARBA00022741"/>
    </source>
</evidence>
<dbReference type="InterPro" id="IPR022754">
    <property type="entry name" value="DNA_pol_III_gamma-3"/>
</dbReference>
<evidence type="ECO:0000256" key="4">
    <source>
        <dbReference type="ARBA" id="ARBA00022705"/>
    </source>
</evidence>
<protein>
    <recommendedName>
        <fullName evidence="11">DNA polymerase III subunit gamma/tau</fullName>
        <ecNumber evidence="11">2.7.7.7</ecNumber>
    </recommendedName>
</protein>
<keyword evidence="4 11" id="KW-0235">DNA replication</keyword>
<gene>
    <name evidence="11" type="primary">dnaX</name>
    <name evidence="14" type="ORF">C8D97_106255</name>
</gene>
<dbReference type="GO" id="GO:0046872">
    <property type="term" value="F:metal ion binding"/>
    <property type="evidence" value="ECO:0007669"/>
    <property type="project" value="UniProtKB-KW"/>
</dbReference>
<dbReference type="FunFam" id="1.20.272.10:FF:000003">
    <property type="entry name" value="DNA polymerase III subunit gamma/tau"/>
    <property type="match status" value="1"/>
</dbReference>
<evidence type="ECO:0000256" key="1">
    <source>
        <dbReference type="ARBA" id="ARBA00006360"/>
    </source>
</evidence>
<keyword evidence="9 11" id="KW-0239">DNA-directed DNA polymerase</keyword>
<name>A0A316FQB6_9GAMM</name>
<dbReference type="Gene3D" id="3.30.300.150">
    <property type="entry name" value="DNA polymerase III, tau subunit, domain V"/>
    <property type="match status" value="1"/>
</dbReference>
<comment type="catalytic activity">
    <reaction evidence="10 11">
        <text>DNA(n) + a 2'-deoxyribonucleoside 5'-triphosphate = DNA(n+1) + diphosphate</text>
        <dbReference type="Rhea" id="RHEA:22508"/>
        <dbReference type="Rhea" id="RHEA-COMP:17339"/>
        <dbReference type="Rhea" id="RHEA-COMP:17340"/>
        <dbReference type="ChEBI" id="CHEBI:33019"/>
        <dbReference type="ChEBI" id="CHEBI:61560"/>
        <dbReference type="ChEBI" id="CHEBI:173112"/>
        <dbReference type="EC" id="2.7.7.7"/>
    </reaction>
</comment>
<keyword evidence="8 11" id="KW-0067">ATP-binding</keyword>
<feature type="compositionally biased region" description="Low complexity" evidence="12">
    <location>
        <begin position="503"/>
        <end position="517"/>
    </location>
</feature>
<feature type="region of interest" description="Disordered" evidence="12">
    <location>
        <begin position="362"/>
        <end position="532"/>
    </location>
</feature>
<dbReference type="SUPFAM" id="SSF48019">
    <property type="entry name" value="post-AAA+ oligomerization domain-like"/>
    <property type="match status" value="1"/>
</dbReference>
<dbReference type="InterPro" id="IPR008921">
    <property type="entry name" value="DNA_pol3_clamp-load_cplx_C"/>
</dbReference>
<dbReference type="SMART" id="SM00382">
    <property type="entry name" value="AAA"/>
    <property type="match status" value="1"/>
</dbReference>
<dbReference type="PANTHER" id="PTHR11669">
    <property type="entry name" value="REPLICATION FACTOR C / DNA POLYMERASE III GAMMA-TAU SUBUNIT"/>
    <property type="match status" value="1"/>
</dbReference>
<dbReference type="InterPro" id="IPR012763">
    <property type="entry name" value="DNA_pol_III_sug/sutau_N"/>
</dbReference>
<dbReference type="EMBL" id="QGGU01000006">
    <property type="protein sequence ID" value="PWK50961.1"/>
    <property type="molecule type" value="Genomic_DNA"/>
</dbReference>
<dbReference type="Pfam" id="PF22608">
    <property type="entry name" value="DNAX_ATPase_lid"/>
    <property type="match status" value="1"/>
</dbReference>
<evidence type="ECO:0000256" key="3">
    <source>
        <dbReference type="ARBA" id="ARBA00022695"/>
    </source>
</evidence>
<dbReference type="InterPro" id="IPR050238">
    <property type="entry name" value="DNA_Rep/Repair_Clamp_Loader"/>
</dbReference>
<evidence type="ECO:0000256" key="7">
    <source>
        <dbReference type="ARBA" id="ARBA00022833"/>
    </source>
</evidence>
<dbReference type="InterPro" id="IPR003593">
    <property type="entry name" value="AAA+_ATPase"/>
</dbReference>
<dbReference type="OrthoDB" id="9810148at2"/>
<evidence type="ECO:0000256" key="9">
    <source>
        <dbReference type="ARBA" id="ARBA00022932"/>
    </source>
</evidence>
<dbReference type="Proteomes" id="UP000245790">
    <property type="component" value="Unassembled WGS sequence"/>
</dbReference>
<sequence length="695" mass="77012">MSYTVLARKWRPQNFEQLIGQEHVQRAIVNAIDQDRLHHAYLFTGTRGVGKTTIARIFSKCLNCQTGITSQPCGECDICQEIEQGHFVDLMEIDAASRTKVEDTREILDNVQYRPTRGRYKVYLIDEVHMLSNSSFNALLKTLEEPPPHVIFLLATTDPQKLPVTVLSRCLQFHLKRMTPESIVAHLTSILQQESINFDTASLNLLAQAADGSMRDSLSLLDQAIAFGGGQLQSSDVADMLGAVDQQFVTEYLQALCDNNTQAIFEITERMAEFAPDYQTVMADIISTLHKLAVIQLVGQQPQTTEESTEQTLQTLAQQFSPDDIQLFYQLGIHARKDLPLAPDARQGFEMALLRMLTFRPASGSVPSNSGRSLQQKSSQQKLSQQSRSGSQAKAPSSTSSHAGQQSALTEKKTANSLNDHQNDLTSDNKKPQKAQEQINPDASQQKPAQSASSKIKQIQQQVAASAQSRPVQDSETQDSQAPDSQAQHSQSKNTAVQPQKLQQVSGSQASASGFSQKNDFEENDSEKNVSEKIIDTKAVAENANTGGQESSEQEEVAPKVVVERLEQLIEADTWHDFIQQLSITGSIFQIINNSVVTQASQNQLQLNTLQSVEHFLTASAKGKIEQAMGDVLKQKVTLNIEFVETLENTPKLISEKRRVEQLKSIRGEFIDNPKVASLLQTFETDIAIENIQIH</sequence>
<dbReference type="CDD" id="cd18137">
    <property type="entry name" value="HLD_clamp_pol_III_gamma_tau"/>
    <property type="match status" value="1"/>
</dbReference>
<organism evidence="14 15">
    <name type="scientific">Pleionea mediterranea</name>
    <dbReference type="NCBI Taxonomy" id="523701"/>
    <lineage>
        <taxon>Bacteria</taxon>
        <taxon>Pseudomonadati</taxon>
        <taxon>Pseudomonadota</taxon>
        <taxon>Gammaproteobacteria</taxon>
        <taxon>Oceanospirillales</taxon>
        <taxon>Pleioneaceae</taxon>
        <taxon>Pleionea</taxon>
    </lineage>
</organism>
<dbReference type="Pfam" id="PF13177">
    <property type="entry name" value="DNA_pol3_delta2"/>
    <property type="match status" value="1"/>
</dbReference>
<accession>A0A316FQB6</accession>
<evidence type="ECO:0000313" key="15">
    <source>
        <dbReference type="Proteomes" id="UP000245790"/>
    </source>
</evidence>
<dbReference type="GO" id="GO:0005524">
    <property type="term" value="F:ATP binding"/>
    <property type="evidence" value="ECO:0007669"/>
    <property type="project" value="UniProtKB-KW"/>
</dbReference>
<dbReference type="EC" id="2.7.7.7" evidence="11"/>
<dbReference type="InterPro" id="IPR045085">
    <property type="entry name" value="HLD_clamp_pol_III_gamma_tau"/>
</dbReference>
<evidence type="ECO:0000256" key="2">
    <source>
        <dbReference type="ARBA" id="ARBA00022679"/>
    </source>
</evidence>
<dbReference type="SUPFAM" id="SSF52540">
    <property type="entry name" value="P-loop containing nucleoside triphosphate hydrolases"/>
    <property type="match status" value="1"/>
</dbReference>
<comment type="function">
    <text evidence="11">DNA polymerase III is a complex, multichain enzyme responsible for most of the replicative synthesis in bacteria. This DNA polymerase also exhibits 3' to 5' exonuclease activity.</text>
</comment>
<keyword evidence="6 11" id="KW-0547">Nucleotide-binding</keyword>
<keyword evidence="15" id="KW-1185">Reference proteome</keyword>
<evidence type="ECO:0000256" key="12">
    <source>
        <dbReference type="SAM" id="MobiDB-lite"/>
    </source>
</evidence>
<dbReference type="RefSeq" id="WP_109763615.1">
    <property type="nucleotide sequence ID" value="NZ_QGGU01000006.1"/>
</dbReference>
<evidence type="ECO:0000313" key="14">
    <source>
        <dbReference type="EMBL" id="PWK50961.1"/>
    </source>
</evidence>
<dbReference type="AlphaFoldDB" id="A0A316FQB6"/>
<dbReference type="Gene3D" id="1.10.8.60">
    <property type="match status" value="1"/>
</dbReference>
<feature type="domain" description="AAA+ ATPase" evidence="13">
    <location>
        <begin position="37"/>
        <end position="179"/>
    </location>
</feature>
<feature type="compositionally biased region" description="Polar residues" evidence="12">
    <location>
        <begin position="394"/>
        <end position="420"/>
    </location>
</feature>
<feature type="compositionally biased region" description="Low complexity" evidence="12">
    <location>
        <begin position="443"/>
        <end position="469"/>
    </location>
</feature>
<dbReference type="Pfam" id="PF12170">
    <property type="entry name" value="DNA_pol3_tau_5"/>
    <property type="match status" value="1"/>
</dbReference>
<feature type="compositionally biased region" description="Polar residues" evidence="12">
    <location>
        <begin position="470"/>
        <end position="502"/>
    </location>
</feature>
<dbReference type="InterPro" id="IPR021029">
    <property type="entry name" value="DNA_pol_III_tau_dom-5"/>
</dbReference>
<dbReference type="InterPro" id="IPR038249">
    <property type="entry name" value="PolIII_tau_V_sf"/>
</dbReference>
<evidence type="ECO:0000256" key="5">
    <source>
        <dbReference type="ARBA" id="ARBA00022723"/>
    </source>
</evidence>
<reference evidence="14 15" key="1">
    <citation type="submission" date="2018-05" db="EMBL/GenBank/DDBJ databases">
        <title>Genomic Encyclopedia of Type Strains, Phase IV (KMG-IV): sequencing the most valuable type-strain genomes for metagenomic binning, comparative biology and taxonomic classification.</title>
        <authorList>
            <person name="Goeker M."/>
        </authorList>
    </citation>
    <scope>NUCLEOTIDE SEQUENCE [LARGE SCALE GENOMIC DNA]</scope>
    <source>
        <strain evidence="14 15">DSM 25350</strain>
    </source>
</reference>
<dbReference type="NCBIfam" id="NF004046">
    <property type="entry name" value="PRK05563.1"/>
    <property type="match status" value="1"/>
</dbReference>
<evidence type="ECO:0000259" key="13">
    <source>
        <dbReference type="SMART" id="SM00382"/>
    </source>
</evidence>
<dbReference type="NCBIfam" id="NF005942">
    <property type="entry name" value="PRK07994.1"/>
    <property type="match status" value="1"/>
</dbReference>
<evidence type="ECO:0000256" key="8">
    <source>
        <dbReference type="ARBA" id="ARBA00022840"/>
    </source>
</evidence>
<dbReference type="FunFam" id="1.10.8.60:FF:000013">
    <property type="entry name" value="DNA polymerase III subunit gamma/tau"/>
    <property type="match status" value="1"/>
</dbReference>
<keyword evidence="7" id="KW-0862">Zinc</keyword>
<feature type="compositionally biased region" description="Basic and acidic residues" evidence="12">
    <location>
        <begin position="421"/>
        <end position="431"/>
    </location>
</feature>
<comment type="subunit">
    <text evidence="11">DNA polymerase III contains a core (composed of alpha, epsilon and theta chains) that associates with a tau subunit. This core dimerizes to form the POLIII' complex. PolIII' associates with the gamma complex (composed of gamma, delta, delta', psi and chi chains) and with the beta chain to form the complete DNA polymerase III complex.</text>
</comment>
<dbReference type="Pfam" id="PF12169">
    <property type="entry name" value="DNA_pol3_gamma3"/>
    <property type="match status" value="1"/>
</dbReference>
<proteinExistence type="inferred from homology"/>
<dbReference type="GO" id="GO:0009360">
    <property type="term" value="C:DNA polymerase III complex"/>
    <property type="evidence" value="ECO:0007669"/>
    <property type="project" value="InterPro"/>
</dbReference>
<dbReference type="GO" id="GO:0003677">
    <property type="term" value="F:DNA binding"/>
    <property type="evidence" value="ECO:0007669"/>
    <property type="project" value="InterPro"/>
</dbReference>
<keyword evidence="2 11" id="KW-0808">Transferase</keyword>
<comment type="similarity">
    <text evidence="1 11">Belongs to the DnaX/STICHEL family.</text>
</comment>
<dbReference type="FunFam" id="3.40.50.300:FF:000014">
    <property type="entry name" value="DNA polymerase III subunit gamma/tau"/>
    <property type="match status" value="1"/>
</dbReference>
<dbReference type="NCBIfam" id="TIGR02397">
    <property type="entry name" value="dnaX_nterm"/>
    <property type="match status" value="1"/>
</dbReference>
<evidence type="ECO:0000256" key="10">
    <source>
        <dbReference type="ARBA" id="ARBA00049244"/>
    </source>
</evidence>
<dbReference type="PANTHER" id="PTHR11669:SF0">
    <property type="entry name" value="PROTEIN STICHEL-LIKE 2"/>
    <property type="match status" value="1"/>
</dbReference>
<feature type="compositionally biased region" description="Low complexity" evidence="12">
    <location>
        <begin position="370"/>
        <end position="392"/>
    </location>
</feature>
<dbReference type="InterPro" id="IPR027417">
    <property type="entry name" value="P-loop_NTPase"/>
</dbReference>